<organism evidence="4 5">
    <name type="scientific">Nonomuraea jiangxiensis</name>
    <dbReference type="NCBI Taxonomy" id="633440"/>
    <lineage>
        <taxon>Bacteria</taxon>
        <taxon>Bacillati</taxon>
        <taxon>Actinomycetota</taxon>
        <taxon>Actinomycetes</taxon>
        <taxon>Streptosporangiales</taxon>
        <taxon>Streptosporangiaceae</taxon>
        <taxon>Nonomuraea</taxon>
    </lineage>
</organism>
<dbReference type="Pfam" id="PF00571">
    <property type="entry name" value="CBS"/>
    <property type="match status" value="2"/>
</dbReference>
<dbReference type="InterPro" id="IPR006668">
    <property type="entry name" value="Mg_transptr_MgtE_intracell_dom"/>
</dbReference>
<dbReference type="Pfam" id="PF26205">
    <property type="entry name" value="SH3_actinomycetes"/>
    <property type="match status" value="1"/>
</dbReference>
<dbReference type="EMBL" id="FNDJ01000007">
    <property type="protein sequence ID" value="SDI77845.1"/>
    <property type="molecule type" value="Genomic_DNA"/>
</dbReference>
<dbReference type="STRING" id="633440.SAMN05421869_10781"/>
<dbReference type="Pfam" id="PF03448">
    <property type="entry name" value="MgtE_N"/>
    <property type="match status" value="1"/>
</dbReference>
<evidence type="ECO:0000256" key="2">
    <source>
        <dbReference type="SAM" id="MobiDB-lite"/>
    </source>
</evidence>
<dbReference type="InterPro" id="IPR011033">
    <property type="entry name" value="PRC_barrel-like_sf"/>
</dbReference>
<dbReference type="PROSITE" id="PS51371">
    <property type="entry name" value="CBS"/>
    <property type="match status" value="1"/>
</dbReference>
<feature type="compositionally biased region" description="Basic and acidic residues" evidence="2">
    <location>
        <begin position="421"/>
        <end position="433"/>
    </location>
</feature>
<dbReference type="GO" id="GO:0016020">
    <property type="term" value="C:membrane"/>
    <property type="evidence" value="ECO:0007669"/>
    <property type="project" value="InterPro"/>
</dbReference>
<evidence type="ECO:0000259" key="3">
    <source>
        <dbReference type="PROSITE" id="PS51371"/>
    </source>
</evidence>
<dbReference type="Gene3D" id="1.25.60.10">
    <property type="entry name" value="MgtE N-terminal domain-like"/>
    <property type="match status" value="1"/>
</dbReference>
<dbReference type="InterPro" id="IPR058838">
    <property type="entry name" value="SH3_actinomycetes"/>
</dbReference>
<evidence type="ECO:0000313" key="5">
    <source>
        <dbReference type="Proteomes" id="UP000199202"/>
    </source>
</evidence>
<dbReference type="InterPro" id="IPR038076">
    <property type="entry name" value="MgtE_N_sf"/>
</dbReference>
<dbReference type="PANTHER" id="PTHR43773:SF1">
    <property type="entry name" value="MAGNESIUM TRANSPORTER MGTE"/>
    <property type="match status" value="1"/>
</dbReference>
<gene>
    <name evidence="4" type="ORF">SAMN05421869_10781</name>
</gene>
<dbReference type="SUPFAM" id="SSF54631">
    <property type="entry name" value="CBS-domain pair"/>
    <property type="match status" value="1"/>
</dbReference>
<dbReference type="SUPFAM" id="SSF50346">
    <property type="entry name" value="PRC-barrel domain"/>
    <property type="match status" value="1"/>
</dbReference>
<dbReference type="Gene3D" id="3.10.580.10">
    <property type="entry name" value="CBS-domain"/>
    <property type="match status" value="1"/>
</dbReference>
<name>A0A1G8NCI8_9ACTN</name>
<dbReference type="RefSeq" id="WP_245765101.1">
    <property type="nucleotide sequence ID" value="NZ_FNDJ01000007.1"/>
</dbReference>
<dbReference type="SUPFAM" id="SSF158791">
    <property type="entry name" value="MgtE N-terminal domain-like"/>
    <property type="match status" value="1"/>
</dbReference>
<evidence type="ECO:0000256" key="1">
    <source>
        <dbReference type="PROSITE-ProRule" id="PRU00703"/>
    </source>
</evidence>
<evidence type="ECO:0000313" key="4">
    <source>
        <dbReference type="EMBL" id="SDI77845.1"/>
    </source>
</evidence>
<dbReference type="InterPro" id="IPR006669">
    <property type="entry name" value="MgtE_transporter"/>
</dbReference>
<dbReference type="AlphaFoldDB" id="A0A1G8NCI8"/>
<dbReference type="Proteomes" id="UP000199202">
    <property type="component" value="Unassembled WGS sequence"/>
</dbReference>
<feature type="region of interest" description="Disordered" evidence="2">
    <location>
        <begin position="392"/>
        <end position="460"/>
    </location>
</feature>
<keyword evidence="5" id="KW-1185">Reference proteome</keyword>
<dbReference type="PANTHER" id="PTHR43773">
    <property type="entry name" value="MAGNESIUM TRANSPORTER MGTE"/>
    <property type="match status" value="1"/>
</dbReference>
<feature type="domain" description="CBS" evidence="3">
    <location>
        <begin position="339"/>
        <end position="396"/>
    </location>
</feature>
<dbReference type="GO" id="GO:0015095">
    <property type="term" value="F:magnesium ion transmembrane transporter activity"/>
    <property type="evidence" value="ECO:0007669"/>
    <property type="project" value="InterPro"/>
</dbReference>
<accession>A0A1G8NCI8</accession>
<keyword evidence="1" id="KW-0129">CBS domain</keyword>
<proteinExistence type="predicted"/>
<sequence length="460" mass="50520">MQIFVARLPGTPVFDPAGDKIGRVRDVVIGLRLARRPTVHGLVVEVQPRRRVFLPITHVRRIEAGSVVFTGRLNMRRFEKRATETLVIGEVLDMTVRYQDQPMTVYDVAMAEVQKSTWEITKVALYKGRRREPRTVDWNEVSGFDTLQADQGAAGLIAAFESLRAADVASALHELPSKRRVEIARALNDDRLADVLEELPPDDQIGILRTLEPERAADVLEEMGPDDAADLLHDLPEEQATKLLALMEPGEAAPVRRLMPYPETSAGGVMTNEPVILPPSATVAEALAQIRQEDLTPAVAALVYVTRPPTETPTGRYLGVSHFQRLLREPPSTLLGSVIDPSIDPIRPDFTLREVTYYLANYNLVAAPVVDGLGRLVGAVTVDDVLDHLLPEDWRERSGEPFPGPGSPPSDRGSSPTDPSPSHRDLSPNHRDSSPSGRDSLPGSHDDADLDTSGTERDDD</sequence>
<dbReference type="SMART" id="SM00924">
    <property type="entry name" value="MgtE_N"/>
    <property type="match status" value="1"/>
</dbReference>
<dbReference type="InterPro" id="IPR000644">
    <property type="entry name" value="CBS_dom"/>
</dbReference>
<dbReference type="InterPro" id="IPR046342">
    <property type="entry name" value="CBS_dom_sf"/>
</dbReference>
<reference evidence="4 5" key="1">
    <citation type="submission" date="2016-10" db="EMBL/GenBank/DDBJ databases">
        <authorList>
            <person name="de Groot N.N."/>
        </authorList>
    </citation>
    <scope>NUCLEOTIDE SEQUENCE [LARGE SCALE GENOMIC DNA]</scope>
    <source>
        <strain evidence="4 5">CGMCC 4.6533</strain>
    </source>
</reference>
<dbReference type="CDD" id="cd04606">
    <property type="entry name" value="CBS_pair_Mg_transporter"/>
    <property type="match status" value="1"/>
</dbReference>
<protein>
    <submittedName>
        <fullName evidence="4">PRC-barrel domain-containing protein</fullName>
    </submittedName>
</protein>